<reference evidence="1" key="1">
    <citation type="submission" date="2021-06" db="EMBL/GenBank/DDBJ databases">
        <authorList>
            <person name="Kallberg Y."/>
            <person name="Tangrot J."/>
            <person name="Rosling A."/>
        </authorList>
    </citation>
    <scope>NUCLEOTIDE SEQUENCE</scope>
    <source>
        <strain evidence="1">MA453B</strain>
    </source>
</reference>
<keyword evidence="2" id="KW-1185">Reference proteome</keyword>
<dbReference type="AlphaFoldDB" id="A0A9N9K051"/>
<evidence type="ECO:0000313" key="1">
    <source>
        <dbReference type="EMBL" id="CAG8804079.1"/>
    </source>
</evidence>
<evidence type="ECO:0000313" key="2">
    <source>
        <dbReference type="Proteomes" id="UP000789405"/>
    </source>
</evidence>
<name>A0A9N9K051_9GLOM</name>
<feature type="non-terminal residue" evidence="1">
    <location>
        <position position="1"/>
    </location>
</feature>
<protein>
    <submittedName>
        <fullName evidence="1">11284_t:CDS:1</fullName>
    </submittedName>
</protein>
<proteinExistence type="predicted"/>
<comment type="caution">
    <text evidence="1">The sequence shown here is derived from an EMBL/GenBank/DDBJ whole genome shotgun (WGS) entry which is preliminary data.</text>
</comment>
<dbReference type="EMBL" id="CAJVPY010038600">
    <property type="protein sequence ID" value="CAG8804079.1"/>
    <property type="molecule type" value="Genomic_DNA"/>
</dbReference>
<dbReference type="Proteomes" id="UP000789405">
    <property type="component" value="Unassembled WGS sequence"/>
</dbReference>
<organism evidence="1 2">
    <name type="scientific">Dentiscutata erythropus</name>
    <dbReference type="NCBI Taxonomy" id="1348616"/>
    <lineage>
        <taxon>Eukaryota</taxon>
        <taxon>Fungi</taxon>
        <taxon>Fungi incertae sedis</taxon>
        <taxon>Mucoromycota</taxon>
        <taxon>Glomeromycotina</taxon>
        <taxon>Glomeromycetes</taxon>
        <taxon>Diversisporales</taxon>
        <taxon>Gigasporaceae</taxon>
        <taxon>Dentiscutata</taxon>
    </lineage>
</organism>
<accession>A0A9N9K051</accession>
<feature type="non-terminal residue" evidence="1">
    <location>
        <position position="45"/>
    </location>
</feature>
<gene>
    <name evidence="1" type="ORF">DERYTH_LOCUS24024</name>
</gene>
<sequence>SEYMEISESSVDDIKDYEDISFATESYEIGLENYEEASFDEAFQD</sequence>